<reference evidence="2 3" key="2">
    <citation type="submission" date="2018-05" db="EMBL/GenBank/DDBJ databases">
        <authorList>
            <person name="Lanie J.A."/>
            <person name="Ng W.-L."/>
            <person name="Kazmierczak K.M."/>
            <person name="Andrzejewski T.M."/>
            <person name="Davidsen T.M."/>
            <person name="Wayne K.J."/>
            <person name="Tettelin H."/>
            <person name="Glass J.I."/>
            <person name="Rusch D."/>
            <person name="Podicherti R."/>
            <person name="Tsui H.-C.T."/>
            <person name="Winkler M.E."/>
        </authorList>
    </citation>
    <scope>NUCLEOTIDE SEQUENCE [LARGE SCALE GENOMIC DNA]</scope>
    <source>
        <strain evidence="2 3">C305</strain>
    </source>
</reference>
<dbReference type="AlphaFoldDB" id="A0A2U2XEH1"/>
<dbReference type="RefSeq" id="WP_109359010.1">
    <property type="nucleotide sequence ID" value="NZ_QFRJ01000003.1"/>
</dbReference>
<evidence type="ECO:0000313" key="3">
    <source>
        <dbReference type="Proteomes" id="UP000245370"/>
    </source>
</evidence>
<dbReference type="EMBL" id="QFRJ01000003">
    <property type="protein sequence ID" value="PWH86202.1"/>
    <property type="molecule type" value="Genomic_DNA"/>
</dbReference>
<keyword evidence="3" id="KW-1185">Reference proteome</keyword>
<protein>
    <submittedName>
        <fullName evidence="2">Uncharacterized protein</fullName>
    </submittedName>
</protein>
<proteinExistence type="predicted"/>
<feature type="coiled-coil region" evidence="1">
    <location>
        <begin position="76"/>
        <end position="111"/>
    </location>
</feature>
<keyword evidence="1" id="KW-0175">Coiled coil</keyword>
<reference evidence="2 3" key="1">
    <citation type="submission" date="2018-05" db="EMBL/GenBank/DDBJ databases">
        <title>Brumimicrobium oceani sp. nov., isolated from coastal sediment.</title>
        <authorList>
            <person name="Kou Y."/>
        </authorList>
    </citation>
    <scope>NUCLEOTIDE SEQUENCE [LARGE SCALE GENOMIC DNA]</scope>
    <source>
        <strain evidence="2 3">C305</strain>
    </source>
</reference>
<accession>A0A2U2XEH1</accession>
<organism evidence="2 3">
    <name type="scientific">Brumimicrobium oceani</name>
    <dbReference type="NCBI Taxonomy" id="2100725"/>
    <lineage>
        <taxon>Bacteria</taxon>
        <taxon>Pseudomonadati</taxon>
        <taxon>Bacteroidota</taxon>
        <taxon>Flavobacteriia</taxon>
        <taxon>Flavobacteriales</taxon>
        <taxon>Crocinitomicaceae</taxon>
        <taxon>Brumimicrobium</taxon>
    </lineage>
</organism>
<evidence type="ECO:0000313" key="2">
    <source>
        <dbReference type="EMBL" id="PWH86202.1"/>
    </source>
</evidence>
<dbReference type="Proteomes" id="UP000245370">
    <property type="component" value="Unassembled WGS sequence"/>
</dbReference>
<sequence>MEAKNIKSLNSAVYVMRHFVELSATLLPLYERITRNEPHSIHSEEDKNRIDTVYETYNVNPKTSEFLLGSDIVALIKKTHNELKNRSSQNERLAQENLEAFYEEYAKLKQDWYITLMN</sequence>
<evidence type="ECO:0000256" key="1">
    <source>
        <dbReference type="SAM" id="Coils"/>
    </source>
</evidence>
<comment type="caution">
    <text evidence="2">The sequence shown here is derived from an EMBL/GenBank/DDBJ whole genome shotgun (WGS) entry which is preliminary data.</text>
</comment>
<gene>
    <name evidence="2" type="ORF">DIT68_06505</name>
</gene>
<name>A0A2U2XEH1_9FLAO</name>
<dbReference type="OrthoDB" id="1467580at2"/>